<dbReference type="EMBL" id="BLJN01000006">
    <property type="protein sequence ID" value="GFE83649.1"/>
    <property type="molecule type" value="Genomic_DNA"/>
</dbReference>
<evidence type="ECO:0000313" key="1">
    <source>
        <dbReference type="EMBL" id="GFE83649.1"/>
    </source>
</evidence>
<dbReference type="Pfam" id="PF03640">
    <property type="entry name" value="Lipoprotein_15"/>
    <property type="match status" value="2"/>
</dbReference>
<reference evidence="2" key="1">
    <citation type="submission" date="2020-01" db="EMBL/GenBank/DDBJ databases">
        <title>'Steroidobacter agaridevorans' sp. nov., agar-degrading bacteria isolated from rhizosphere soils.</title>
        <authorList>
            <person name="Ikenaga M."/>
            <person name="Kataoka M."/>
            <person name="Murouchi A."/>
            <person name="Katsuragi S."/>
            <person name="Sakai M."/>
        </authorList>
    </citation>
    <scope>NUCLEOTIDE SEQUENCE [LARGE SCALE GENOMIC DNA]</scope>
    <source>
        <strain evidence="2">YU21-B</strain>
    </source>
</reference>
<dbReference type="RefSeq" id="WP_161815244.1">
    <property type="nucleotide sequence ID" value="NZ_BLJN01000006.1"/>
</dbReference>
<sequence length="480" mass="53446">MRGQQKAECDVHAPWMATLGVALLAVTELSRAALPAEPFWQSRDNPQRETSVSVQLPPGIKVVPTELEGPVFADEQGMTLYIWPQQQLRNGNLGDRRNSGVSTCDDTIYRETSGLMSPYPPGYLLPDLDKRRSCEQLWKPKLAPADAKPVGNWTLIERESGEMQWAYDGLPLYTSDRDREPGDVLAGTKSIIVGEQGAARFPIGPAADIPPELEVMPFRTGHLLITNKGYSVYSSDADAPNQSNCNKECLKDWAPVAAPQIAKPHGEWSIIERSPGIRQWTFRGKPLYTYRIEKRTRSMMGSDNPGWHNVFTQRAYSPPSEFTIQDSRIGQVLADASGKTIYLYHCNDDALDQQSCDSPESPQQYRLAICGNFDPKVCQVTFPYVKARSGAKADSALWSVIDIDPNTGNRALPGQRGAISVWAYRDRPVYTYGEDEKPGDVNGDNFGEFNGARNGFKAFWLRDDYRDNAMGISLKDVTGR</sequence>
<accession>A0A829YKD0</accession>
<dbReference type="GO" id="GO:0043448">
    <property type="term" value="P:alkane catabolic process"/>
    <property type="evidence" value="ECO:0007669"/>
    <property type="project" value="TreeGrafter"/>
</dbReference>
<gene>
    <name evidence="1" type="ORF">GCM10011487_56490</name>
</gene>
<dbReference type="AlphaFoldDB" id="A0A829YKD0"/>
<comment type="caution">
    <text evidence="1">The sequence shown here is derived from an EMBL/GenBank/DDBJ whole genome shotgun (WGS) entry which is preliminary data.</text>
</comment>
<proteinExistence type="predicted"/>
<dbReference type="InterPro" id="IPR005297">
    <property type="entry name" value="Lipoprotein_repeat"/>
</dbReference>
<dbReference type="Proteomes" id="UP000445000">
    <property type="component" value="Unassembled WGS sequence"/>
</dbReference>
<dbReference type="PANTHER" id="PTHR39335:SF1">
    <property type="entry name" value="BLL4220 PROTEIN"/>
    <property type="match status" value="1"/>
</dbReference>
<protein>
    <recommendedName>
        <fullName evidence="3">Lipoprotein</fullName>
    </recommendedName>
</protein>
<organism evidence="1 2">
    <name type="scientific">Steroidobacter agaridevorans</name>
    <dbReference type="NCBI Taxonomy" id="2695856"/>
    <lineage>
        <taxon>Bacteria</taxon>
        <taxon>Pseudomonadati</taxon>
        <taxon>Pseudomonadota</taxon>
        <taxon>Gammaproteobacteria</taxon>
        <taxon>Steroidobacterales</taxon>
        <taxon>Steroidobacteraceae</taxon>
        <taxon>Steroidobacter</taxon>
    </lineage>
</organism>
<keyword evidence="2" id="KW-1185">Reference proteome</keyword>
<evidence type="ECO:0008006" key="3">
    <source>
        <dbReference type="Google" id="ProtNLM"/>
    </source>
</evidence>
<evidence type="ECO:0000313" key="2">
    <source>
        <dbReference type="Proteomes" id="UP000445000"/>
    </source>
</evidence>
<dbReference type="PANTHER" id="PTHR39335">
    <property type="entry name" value="BLL4220 PROTEIN"/>
    <property type="match status" value="1"/>
</dbReference>
<name>A0A829YKD0_9GAMM</name>